<dbReference type="InterPro" id="IPR020094">
    <property type="entry name" value="TruA/RsuA/RluB/E/F_N"/>
</dbReference>
<reference evidence="7 8" key="1">
    <citation type="journal article" date="2016" name="Int. J. Syst. Evol. Microbiol.">
        <title>Acidipila dinghuensis sp. nov., an acidobacterium isolated from forest soil.</title>
        <authorList>
            <person name="Jiang Y.W."/>
            <person name="Wang J."/>
            <person name="Chen M.H."/>
            <person name="Lv Y.Y."/>
            <person name="Qiu L.H."/>
        </authorList>
    </citation>
    <scope>NUCLEOTIDE SEQUENCE [LARGE SCALE GENOMIC DNA]</scope>
    <source>
        <strain evidence="7 8">DHOF10</strain>
    </source>
</reference>
<evidence type="ECO:0000256" key="2">
    <source>
        <dbReference type="ARBA" id="ARBA00023235"/>
    </source>
</evidence>
<dbReference type="Pfam" id="PF01479">
    <property type="entry name" value="S4"/>
    <property type="match status" value="1"/>
</dbReference>
<accession>A0A4Q1S8S2</accession>
<dbReference type="RefSeq" id="WP_129209915.1">
    <property type="nucleotide sequence ID" value="NZ_BMGU01000002.1"/>
</dbReference>
<dbReference type="InterPro" id="IPR042092">
    <property type="entry name" value="PsdUridine_s_RsuA/RluB/E/F_cat"/>
</dbReference>
<evidence type="ECO:0000256" key="5">
    <source>
        <dbReference type="SAM" id="MobiDB-lite"/>
    </source>
</evidence>
<feature type="compositionally biased region" description="Low complexity" evidence="5">
    <location>
        <begin position="502"/>
        <end position="524"/>
    </location>
</feature>
<feature type="compositionally biased region" description="Basic and acidic residues" evidence="5">
    <location>
        <begin position="435"/>
        <end position="460"/>
    </location>
</feature>
<dbReference type="Gene3D" id="3.10.290.10">
    <property type="entry name" value="RNA-binding S4 domain"/>
    <property type="match status" value="1"/>
</dbReference>
<dbReference type="SUPFAM" id="SSF55174">
    <property type="entry name" value="Alpha-L RNA-binding motif"/>
    <property type="match status" value="1"/>
</dbReference>
<feature type="compositionally biased region" description="Low complexity" evidence="5">
    <location>
        <begin position="420"/>
        <end position="434"/>
    </location>
</feature>
<proteinExistence type="inferred from homology"/>
<organism evidence="7 8">
    <name type="scientific">Silvibacterium dinghuense</name>
    <dbReference type="NCBI Taxonomy" id="1560006"/>
    <lineage>
        <taxon>Bacteria</taxon>
        <taxon>Pseudomonadati</taxon>
        <taxon>Acidobacteriota</taxon>
        <taxon>Terriglobia</taxon>
        <taxon>Terriglobales</taxon>
        <taxon>Acidobacteriaceae</taxon>
        <taxon>Silvibacterium</taxon>
    </lineage>
</organism>
<sequence length="540" mass="57149">MSEQNPNLERLQKIIAAAGICSRRKAEELIAEGRVQINGQVVTEPGTKADPAKDHIRVDGKLLQGGERARYYMVNKPRGYVTTVSDPENRPTIIDLIQHGRRTGERVFPVGRLDYNSEGLQLLTNDGELANALTRAASHVEKTYLVKVAGKPDASGLDELRAGVMIEKGRVGSREGRVMTAPAEIRLYRDGDNPWYEMVLIEGRNREIRKMFEEIGHHVEKIRRVGYGPLVLDLEPGEFRELTEDEVEALRKAVRTGPARAKAKAKAREAERIAAAEAKARFEEREAARKAKAAAFGLTVEEIRAEDERENRPRGGVRRGPDGRPSSPVRRKSAPSKGAPGKGKAGAGRTGSGRTGASRAGSGKSSFSRTGSGAGAGRPSSGRSGYGKSNAEGFGATKRPSGRSGFSRSGEDSGEGFVQGAKRAGSGRPASGRSGFDRSGSERAGSERPGSDRFGSERPAGRSSSGRPTGRSGDRPGSGRPSSSRPGTGRPGAGRSGGSGTGRPSSNRPPSTGRSGSGRSNSGRPGSGRSGSGRPPRRGQ</sequence>
<dbReference type="Pfam" id="PF00849">
    <property type="entry name" value="PseudoU_synth_2"/>
    <property type="match status" value="1"/>
</dbReference>
<dbReference type="EMBL" id="SDMK01000005">
    <property type="protein sequence ID" value="RXS93372.1"/>
    <property type="molecule type" value="Genomic_DNA"/>
</dbReference>
<dbReference type="PROSITE" id="PS50889">
    <property type="entry name" value="S4"/>
    <property type="match status" value="1"/>
</dbReference>
<evidence type="ECO:0000313" key="8">
    <source>
        <dbReference type="Proteomes" id="UP000290253"/>
    </source>
</evidence>
<dbReference type="InterPro" id="IPR020103">
    <property type="entry name" value="PsdUridine_synth_cat_dom_sf"/>
</dbReference>
<dbReference type="GO" id="GO:0120159">
    <property type="term" value="F:rRNA pseudouridine synthase activity"/>
    <property type="evidence" value="ECO:0007669"/>
    <property type="project" value="UniProtKB-ARBA"/>
</dbReference>
<dbReference type="Gene3D" id="3.30.70.580">
    <property type="entry name" value="Pseudouridine synthase I, catalytic domain, N-terminal subdomain"/>
    <property type="match status" value="1"/>
</dbReference>
<keyword evidence="4" id="KW-0175">Coiled coil</keyword>
<dbReference type="NCBIfam" id="TIGR00093">
    <property type="entry name" value="pseudouridine synthase"/>
    <property type="match status" value="1"/>
</dbReference>
<dbReference type="Gene3D" id="3.30.70.1560">
    <property type="entry name" value="Alpha-L RNA-binding motif"/>
    <property type="match status" value="1"/>
</dbReference>
<evidence type="ECO:0000256" key="3">
    <source>
        <dbReference type="PROSITE-ProRule" id="PRU00182"/>
    </source>
</evidence>
<keyword evidence="3" id="KW-0694">RNA-binding</keyword>
<feature type="compositionally biased region" description="Low complexity" evidence="5">
    <location>
        <begin position="461"/>
        <end position="471"/>
    </location>
</feature>
<dbReference type="FunFam" id="3.10.290.10:FF:000003">
    <property type="entry name" value="Pseudouridine synthase"/>
    <property type="match status" value="1"/>
</dbReference>
<dbReference type="CDD" id="cd02870">
    <property type="entry name" value="PseudoU_synth_RsuA_like"/>
    <property type="match status" value="1"/>
</dbReference>
<dbReference type="SMART" id="SM00363">
    <property type="entry name" value="S4"/>
    <property type="match status" value="1"/>
</dbReference>
<evidence type="ECO:0000259" key="6">
    <source>
        <dbReference type="SMART" id="SM00363"/>
    </source>
</evidence>
<feature type="compositionally biased region" description="Gly residues" evidence="5">
    <location>
        <begin position="340"/>
        <end position="354"/>
    </location>
</feature>
<evidence type="ECO:0000256" key="1">
    <source>
        <dbReference type="ARBA" id="ARBA00008348"/>
    </source>
</evidence>
<dbReference type="CDD" id="cd00165">
    <property type="entry name" value="S4"/>
    <property type="match status" value="1"/>
</dbReference>
<comment type="similarity">
    <text evidence="1">Belongs to the pseudouridine synthase RsuA family.</text>
</comment>
<name>A0A4Q1S8S2_9BACT</name>
<feature type="compositionally biased region" description="Low complexity" evidence="5">
    <location>
        <begin position="355"/>
        <end position="389"/>
    </location>
</feature>
<dbReference type="OrthoDB" id="9807213at2"/>
<protein>
    <submittedName>
        <fullName evidence="7">Pseudouridine synthase</fullName>
    </submittedName>
</protein>
<dbReference type="InterPro" id="IPR050343">
    <property type="entry name" value="RsuA_PseudoU_synthase"/>
</dbReference>
<dbReference type="GO" id="GO:0003723">
    <property type="term" value="F:RNA binding"/>
    <property type="evidence" value="ECO:0007669"/>
    <property type="project" value="UniProtKB-KW"/>
</dbReference>
<dbReference type="Proteomes" id="UP000290253">
    <property type="component" value="Unassembled WGS sequence"/>
</dbReference>
<gene>
    <name evidence="7" type="ORF">ESZ00_18660</name>
</gene>
<keyword evidence="8" id="KW-1185">Reference proteome</keyword>
<dbReference type="PANTHER" id="PTHR47683">
    <property type="entry name" value="PSEUDOURIDINE SYNTHASE FAMILY PROTEIN-RELATED"/>
    <property type="match status" value="1"/>
</dbReference>
<dbReference type="GO" id="GO:0000455">
    <property type="term" value="P:enzyme-directed rRNA pseudouridine synthesis"/>
    <property type="evidence" value="ECO:0007669"/>
    <property type="project" value="UniProtKB-ARBA"/>
</dbReference>
<dbReference type="InterPro" id="IPR036986">
    <property type="entry name" value="S4_RNA-bd_sf"/>
</dbReference>
<evidence type="ECO:0000313" key="7">
    <source>
        <dbReference type="EMBL" id="RXS93372.1"/>
    </source>
</evidence>
<dbReference type="InterPro" id="IPR002942">
    <property type="entry name" value="S4_RNA-bd"/>
</dbReference>
<dbReference type="AlphaFoldDB" id="A0A4Q1S8S2"/>
<feature type="domain" description="RNA-binding S4" evidence="6">
    <location>
        <begin position="9"/>
        <end position="68"/>
    </location>
</feature>
<dbReference type="InterPro" id="IPR000748">
    <property type="entry name" value="PsdUridine_synth_RsuA/RluB/E/F"/>
</dbReference>
<feature type="coiled-coil region" evidence="4">
    <location>
        <begin position="266"/>
        <end position="293"/>
    </location>
</feature>
<keyword evidence="2" id="KW-0413">Isomerase</keyword>
<comment type="caution">
    <text evidence="7">The sequence shown here is derived from an EMBL/GenBank/DDBJ whole genome shotgun (WGS) entry which is preliminary data.</text>
</comment>
<feature type="compositionally biased region" description="Gly residues" evidence="5">
    <location>
        <begin position="489"/>
        <end position="501"/>
    </location>
</feature>
<dbReference type="InterPro" id="IPR006145">
    <property type="entry name" value="PsdUridine_synth_RsuA/RluA"/>
</dbReference>
<dbReference type="SUPFAM" id="SSF55120">
    <property type="entry name" value="Pseudouridine synthase"/>
    <property type="match status" value="1"/>
</dbReference>
<evidence type="ECO:0000256" key="4">
    <source>
        <dbReference type="SAM" id="Coils"/>
    </source>
</evidence>
<feature type="region of interest" description="Disordered" evidence="5">
    <location>
        <begin position="305"/>
        <end position="540"/>
    </location>
</feature>
<feature type="compositionally biased region" description="Low complexity" evidence="5">
    <location>
        <begin position="478"/>
        <end position="488"/>
    </location>
</feature>
<dbReference type="PANTHER" id="PTHR47683:SF2">
    <property type="entry name" value="RNA-BINDING S4 DOMAIN-CONTAINING PROTEIN"/>
    <property type="match status" value="1"/>
</dbReference>